<accession>Q4N823</accession>
<gene>
    <name evidence="2" type="ordered locus">TP01_0647</name>
</gene>
<keyword evidence="3" id="KW-1185">Reference proteome</keyword>
<dbReference type="VEuPathDB" id="PiroplasmaDB:TpMuguga_01g00647"/>
<dbReference type="STRING" id="5875.Q4N823"/>
<dbReference type="Pfam" id="PF04385">
    <property type="entry name" value="FAINT"/>
    <property type="match status" value="7"/>
</dbReference>
<comment type="caution">
    <text evidence="2">The sequence shown here is derived from an EMBL/GenBank/DDBJ whole genome shotgun (WGS) entry which is preliminary data.</text>
</comment>
<dbReference type="InterPro" id="IPR007480">
    <property type="entry name" value="DUF529"/>
</dbReference>
<evidence type="ECO:0000313" key="3">
    <source>
        <dbReference type="Proteomes" id="UP000001949"/>
    </source>
</evidence>
<dbReference type="Proteomes" id="UP000001949">
    <property type="component" value="Unassembled WGS sequence"/>
</dbReference>
<feature type="region of interest" description="Disordered" evidence="1">
    <location>
        <begin position="686"/>
        <end position="710"/>
    </location>
</feature>
<organism evidence="2 3">
    <name type="scientific">Theileria parva</name>
    <name type="common">East coast fever infection agent</name>
    <dbReference type="NCBI Taxonomy" id="5875"/>
    <lineage>
        <taxon>Eukaryota</taxon>
        <taxon>Sar</taxon>
        <taxon>Alveolata</taxon>
        <taxon>Apicomplexa</taxon>
        <taxon>Aconoidasida</taxon>
        <taxon>Piroplasmida</taxon>
        <taxon>Theileriidae</taxon>
        <taxon>Theileria</taxon>
    </lineage>
</organism>
<evidence type="ECO:0000313" key="2">
    <source>
        <dbReference type="EMBL" id="EAN33885.1"/>
    </source>
</evidence>
<feature type="compositionally biased region" description="Basic and acidic residues" evidence="1">
    <location>
        <begin position="693"/>
        <end position="703"/>
    </location>
</feature>
<dbReference type="KEGG" id="tpv:TP01_0647"/>
<dbReference type="OMA" id="RVTIHMS"/>
<feature type="region of interest" description="Disordered" evidence="1">
    <location>
        <begin position="388"/>
        <end position="417"/>
    </location>
</feature>
<dbReference type="EMBL" id="AAGK01000001">
    <property type="protein sequence ID" value="EAN33885.1"/>
    <property type="molecule type" value="Genomic_DNA"/>
</dbReference>
<feature type="compositionally biased region" description="Basic and acidic residues" evidence="1">
    <location>
        <begin position="400"/>
        <end position="414"/>
    </location>
</feature>
<feature type="region of interest" description="Disordered" evidence="1">
    <location>
        <begin position="319"/>
        <end position="371"/>
    </location>
</feature>
<reference evidence="2 3" key="1">
    <citation type="journal article" date="2005" name="Science">
        <title>Genome sequence of Theileria parva, a bovine pathogen that transforms lymphocytes.</title>
        <authorList>
            <person name="Gardner M.J."/>
            <person name="Bishop R."/>
            <person name="Shah T."/>
            <person name="de Villiers E.P."/>
            <person name="Carlton J.M."/>
            <person name="Hall N."/>
            <person name="Ren Q."/>
            <person name="Paulsen I.T."/>
            <person name="Pain A."/>
            <person name="Berriman M."/>
            <person name="Wilson R.J.M."/>
            <person name="Sato S."/>
            <person name="Ralph S.A."/>
            <person name="Mann D.J."/>
            <person name="Xiong Z."/>
            <person name="Shallom S.J."/>
            <person name="Weidman J."/>
            <person name="Jiang L."/>
            <person name="Lynn J."/>
            <person name="Weaver B."/>
            <person name="Shoaibi A."/>
            <person name="Domingo A.R."/>
            <person name="Wasawo D."/>
            <person name="Crabtree J."/>
            <person name="Wortman J.R."/>
            <person name="Haas B."/>
            <person name="Angiuoli S.V."/>
            <person name="Creasy T.H."/>
            <person name="Lu C."/>
            <person name="Suh B."/>
            <person name="Silva J.C."/>
            <person name="Utterback T.R."/>
            <person name="Feldblyum T.V."/>
            <person name="Pertea M."/>
            <person name="Allen J."/>
            <person name="Nierman W.C."/>
            <person name="Taracha E.L.N."/>
            <person name="Salzberg S.L."/>
            <person name="White O.R."/>
            <person name="Fitzhugh H.A."/>
            <person name="Morzaria S."/>
            <person name="Venter J.C."/>
            <person name="Fraser C.M."/>
            <person name="Nene V."/>
        </authorList>
    </citation>
    <scope>NUCLEOTIDE SEQUENCE [LARGE SCALE GENOMIC DNA]</scope>
    <source>
        <strain evidence="2 3">Muguga</strain>
    </source>
</reference>
<dbReference type="InParanoid" id="Q4N823"/>
<sequence length="1896" mass="219071">MFGGKSFWKYTCGPYPTSLYFKSSGPGPLLYLNFDPYYYLYVYDGTKWVLREELSHRSSVKLEPSLYPENITIFTEKIEGESVKVVENDTCLYRVYDHGNGIFLYVFDLDARCVEVKYRGHTVTKRQSRGPYPRRIVFDSRTLTFEFEFQNKSTIYRVYDSGWYISDVSDKLEHIEYEIPNWILQHSYYKFGSKLYLSNFRMLTSDNKYGSDAKPVSVHNFILSCNKWVFGYFYPVPINIPYLELTYKGHIVFKSTEYPYRGNPRIVLFNIDDNKICVFFDSKFKLSFNYIDVSDKKTVVETERKPEIPETSQILKTVSEPVSEPKTESVVTKEVSDKTVAKPLPKPAKTDTKVDRPPETKPEPKPVPIEVSKPEIKPDIVVTESVSKPVDKSVVTSESPRVKEQTKPPEKPAVSKEVPIPSSDQVIKPSEIVHITAKEPAKPPEPAKPTPAITVEAKPTTARETKPVTLDINKTKSTEQIEYSKSSDKKFHIYAPKDGNSFNKITEKNTVIWEPKDEVYGSLVRIKVEGKEKHLAILLQNRNLVLFHKTNKQPWTDITKDRYDVTALKFYRDADTELTSADYKVSIVSEYSYRFKFNSGVKCKKIKYGDDDVWKSTDDTEYSDAIMLDIGLISNNFFVYKNENDFKKLDYGGPITPRVTEVTTPVKAEPESPLIKEASEPVKESSEPIIGKEVSKPETEPSRTRPVKAPVSAPSIKPVIVDIDVLDSTHHFNYSEIDMCCIYVPKTGRLFCKVIQGKTGIWEAKDNVYCTFVRTKTEGNEKYLSILLDNNTFKLFQHLSGKWTDITNKRHDVTKLKFLGHGDVDLKSTNYNVTIVDYSYRIKFSDEANCRKIKYGEDYLWKHSDDSEFESFKMFDLCLISNEFFILKSEYQFKKLEFKPSSPSTATLVKPTPVTFAVSEPETRPAPGASKEVDEQPSFTLLSLDIGQREDGKGFYFSRKDKNGTFVSKFGYGFNVVMHNKTEIWKTDDTKNYSTKIVIDGLGTCGTTKNIDIFLLNGEMKQFNRPSKNKPWEEKSKIISVDLKKIENTTEYGFSTEDIYTTIFTKHSYSLNKLVKGNKVVWEDQSGCGTNKVVFVQSVNKEKYLAIILTNSNIVLLHKSGKNKPWENITNTRNSLSYIKAFKDDGTKLDSSQYKIELNKFSYGFKFNYIMKCHKILYKDEVVYKYDGDREFEFLKGIYLYLSSNRFYVLNMENESKLLDKESDLITLDVKKRQSTVEYVFLEKTNFPTFVYRDSYLFNKIVHDKTPVWESGGDNDYSYKVVLDNTSGSSNCKNITVHLVSGHVKYFYYSKDSNKTDKWLEKYKTFVLNVDETSGKTEFDYSVDGNKRIFSAKPGFVFYKIIDSKITFWNSRSHFDFANKVVLYETDSNKIFFLLFHEDNTLTHLYKKDKWYSRIGVVLDISISRDESSFYYGEDYESKVEFYHPKEKRVFIKVVKYNEIIWETENPEEYAIKVLTDGTGRSSKNRVTIHMSNGEIKHFYKDGDKPWSKACGKIALDIEKKRGSIEVDYVDGFFKIYTPKAGYKFIRVVKGKKPDIVFWEAKSDEYATEVRIIPFESSEYVLIFVYESKFVLFHKGGDHKDWTDITDTRCRLSDLKFYKHVNRSEYSEIGSSLYKITNKNTSYVYSFKCNVECDLIQYKDKTLYKFNPDLGYPSKIHFDIYRNSFYAFYSGDMCHRLYLGEEINAISLSINVKDSTDQFDYVQTEEIERYIPKVGYMFNSLTEHRTGYFYTDCCKFDCCEGDCCDSDCCDCDCCEPGCCGSGCCGCECDCFESGLCGYKCCYCTCCDFDCCGSACCASGCFSFGCRRSVDQVIWETKEPLEYATKVIIDCSEEDEQTLTIIMCDGFKQVFTRSDKNEAWEAAPENKRCIEHTNVSQ</sequence>
<name>Q4N823_THEPA</name>
<feature type="compositionally biased region" description="Basic and acidic residues" evidence="1">
    <location>
        <begin position="348"/>
        <end position="364"/>
    </location>
</feature>
<proteinExistence type="predicted"/>
<dbReference type="eggNOG" id="KOG4726">
    <property type="taxonomic scope" value="Eukaryota"/>
</dbReference>
<dbReference type="RefSeq" id="XP_766168.1">
    <property type="nucleotide sequence ID" value="XM_761075.1"/>
</dbReference>
<protein>
    <submittedName>
        <fullName evidence="2">Uncharacterized protein</fullName>
    </submittedName>
</protein>
<dbReference type="GeneID" id="3503360"/>
<evidence type="ECO:0000256" key="1">
    <source>
        <dbReference type="SAM" id="MobiDB-lite"/>
    </source>
</evidence>